<accession>A0A1K2I0X8</accession>
<evidence type="ECO:0000313" key="4">
    <source>
        <dbReference type="Proteomes" id="UP000183447"/>
    </source>
</evidence>
<dbReference type="PANTHER" id="PTHR35342">
    <property type="entry name" value="TRICARBOXYLIC TRANSPORT PROTEIN"/>
    <property type="match status" value="1"/>
</dbReference>
<feature type="domain" description="DUF112" evidence="2">
    <location>
        <begin position="21"/>
        <end position="438"/>
    </location>
</feature>
<dbReference type="AlphaFoldDB" id="A0A1K2I0X8"/>
<proteinExistence type="predicted"/>
<evidence type="ECO:0000259" key="2">
    <source>
        <dbReference type="Pfam" id="PF01970"/>
    </source>
</evidence>
<feature type="transmembrane region" description="Helical" evidence="1">
    <location>
        <begin position="354"/>
        <end position="374"/>
    </location>
</feature>
<protein>
    <submittedName>
        <fullName evidence="3">Putative tricarboxylic transport membrane protein</fullName>
    </submittedName>
</protein>
<dbReference type="OrthoDB" id="7912266at2"/>
<reference evidence="3 4" key="1">
    <citation type="submission" date="2016-11" db="EMBL/GenBank/DDBJ databases">
        <authorList>
            <person name="Jaros S."/>
            <person name="Januszkiewicz K."/>
            <person name="Wedrychowicz H."/>
        </authorList>
    </citation>
    <scope>NUCLEOTIDE SEQUENCE [LARGE SCALE GENOMIC DNA]</scope>
    <source>
        <strain evidence="3 4">ATCC 23634</strain>
    </source>
</reference>
<dbReference type="Proteomes" id="UP000183447">
    <property type="component" value="Unassembled WGS sequence"/>
</dbReference>
<evidence type="ECO:0000313" key="3">
    <source>
        <dbReference type="EMBL" id="SFZ86030.1"/>
    </source>
</evidence>
<dbReference type="RefSeq" id="WP_072345316.1">
    <property type="nucleotide sequence ID" value="NZ_FPKU01000003.1"/>
</dbReference>
<dbReference type="InterPro" id="IPR002823">
    <property type="entry name" value="DUF112_TM"/>
</dbReference>
<feature type="transmembrane region" description="Helical" evidence="1">
    <location>
        <begin position="470"/>
        <end position="489"/>
    </location>
</feature>
<keyword evidence="4" id="KW-1185">Reference proteome</keyword>
<feature type="transmembrane region" description="Helical" evidence="1">
    <location>
        <begin position="139"/>
        <end position="160"/>
    </location>
</feature>
<name>A0A1K2I0X8_9HYPH</name>
<keyword evidence="1" id="KW-0812">Transmembrane</keyword>
<dbReference type="EMBL" id="FPKU01000003">
    <property type="protein sequence ID" value="SFZ86030.1"/>
    <property type="molecule type" value="Genomic_DNA"/>
</dbReference>
<sequence>MDSTFGLWVQGISAALEPSNLLFAFVGCIIGTLVGVLPGLGPAAAMAILIPFTYDLGPVPAIVMLSAIYFGTQYGGTITSVLVNVPGESTSVVTCLDGHPMAKSGRAGAALGIAAIGSLFAGLVGTFLLMVLALPLSSLALRFGPVEMFALLVVGLSLVMSFRGGSLLAAFAMTMIGLMLGLVGLDPVQGAPRFTFGNHNLFDGVQLVPVIMGLFGISELLASLEERSPQPITRKITSLLPFKEERKDAALAITRGTGVGFALGIIPGMAGIVPTFMAYALEKRVSKHPERFGHGAIEGVASAEASNNAHAQASMVPLLTLGIPGTATLAVMMGAFMINGITPGPFLFVDHPEIVWTVIGSFIVGNVVLFILNFPLVHVWVQILRIPSRYLHVAILIFCLLGAFTLRNNTFDVMVMIAFGVLGYIFKKLDWPTVPLVIAIILGPLLERALRQSLELSDGDASVFVTTPVSAGLLGLAFLVVAVSVLSGLRPVKRLSSRFSNPAGKADQKP</sequence>
<feature type="transmembrane region" description="Helical" evidence="1">
    <location>
        <begin position="386"/>
        <end position="404"/>
    </location>
</feature>
<dbReference type="PANTHER" id="PTHR35342:SF5">
    <property type="entry name" value="TRICARBOXYLIC TRANSPORT PROTEIN"/>
    <property type="match status" value="1"/>
</dbReference>
<feature type="transmembrane region" description="Helical" evidence="1">
    <location>
        <begin position="167"/>
        <end position="185"/>
    </location>
</feature>
<feature type="transmembrane region" description="Helical" evidence="1">
    <location>
        <begin position="21"/>
        <end position="40"/>
    </location>
</feature>
<feature type="transmembrane region" description="Helical" evidence="1">
    <location>
        <begin position="46"/>
        <end position="70"/>
    </location>
</feature>
<gene>
    <name evidence="3" type="ORF">SAMN02983003_3204</name>
</gene>
<organism evidence="3 4">
    <name type="scientific">Devosia enhydra</name>
    <dbReference type="NCBI Taxonomy" id="665118"/>
    <lineage>
        <taxon>Bacteria</taxon>
        <taxon>Pseudomonadati</taxon>
        <taxon>Pseudomonadota</taxon>
        <taxon>Alphaproteobacteria</taxon>
        <taxon>Hyphomicrobiales</taxon>
        <taxon>Devosiaceae</taxon>
        <taxon>Devosia</taxon>
    </lineage>
</organism>
<keyword evidence="1" id="KW-0472">Membrane</keyword>
<keyword evidence="1" id="KW-1133">Transmembrane helix</keyword>
<feature type="transmembrane region" description="Helical" evidence="1">
    <location>
        <begin position="109"/>
        <end position="133"/>
    </location>
</feature>
<dbReference type="Pfam" id="PF01970">
    <property type="entry name" value="TctA"/>
    <property type="match status" value="1"/>
</dbReference>
<dbReference type="STRING" id="665118.SAMN02983003_3204"/>
<feature type="transmembrane region" description="Helical" evidence="1">
    <location>
        <begin position="318"/>
        <end position="342"/>
    </location>
</feature>
<evidence type="ECO:0000256" key="1">
    <source>
        <dbReference type="SAM" id="Phobius"/>
    </source>
</evidence>